<keyword evidence="4" id="KW-1185">Reference proteome</keyword>
<dbReference type="RefSeq" id="WP_258818674.1">
    <property type="nucleotide sequence ID" value="NZ_JANUGW010000018.1"/>
</dbReference>
<dbReference type="EMBL" id="JANUGW010000018">
    <property type="protein sequence ID" value="MCS0584110.1"/>
    <property type="molecule type" value="Genomic_DNA"/>
</dbReference>
<sequence>MKVRSTACAALLACLTLDANASVITLQVATGPVGTQTSAAAYKAAVDADIANPAGYKGSKAVATYDNVTVKNYFGALSNYAFEATIDFGVTSAQAGTWNFRTGVDFGYGGALFIDGVALGYNSHDMWWANNYGTVNGSLTGSAVLAAGNHEFKIYGMEACCDGNQQAQFKAANAAAFKTFAGNDTLNAVPEPISIATFGLGAGAMALIRRRRRKSA</sequence>
<feature type="signal peptide" evidence="1">
    <location>
        <begin position="1"/>
        <end position="21"/>
    </location>
</feature>
<evidence type="ECO:0000313" key="4">
    <source>
        <dbReference type="Proteomes" id="UP001204151"/>
    </source>
</evidence>
<evidence type="ECO:0000313" key="3">
    <source>
        <dbReference type="EMBL" id="MCS0584110.1"/>
    </source>
</evidence>
<gene>
    <name evidence="3" type="ORF">NX784_21150</name>
</gene>
<organism evidence="3 4">
    <name type="scientific">Massilia pinisoli</name>
    <dbReference type="NCBI Taxonomy" id="1772194"/>
    <lineage>
        <taxon>Bacteria</taxon>
        <taxon>Pseudomonadati</taxon>
        <taxon>Pseudomonadota</taxon>
        <taxon>Betaproteobacteria</taxon>
        <taxon>Burkholderiales</taxon>
        <taxon>Oxalobacteraceae</taxon>
        <taxon>Telluria group</taxon>
        <taxon>Massilia</taxon>
    </lineage>
</organism>
<dbReference type="NCBIfam" id="TIGR02595">
    <property type="entry name" value="PEP_CTERM"/>
    <property type="match status" value="1"/>
</dbReference>
<dbReference type="NCBIfam" id="NF038118">
    <property type="entry name" value="PEP_CTERM_CCXG"/>
    <property type="match status" value="1"/>
</dbReference>
<feature type="domain" description="Ice-binding protein C-terminal" evidence="2">
    <location>
        <begin position="188"/>
        <end position="212"/>
    </location>
</feature>
<dbReference type="InterPro" id="IPR013424">
    <property type="entry name" value="Ice-binding_C"/>
</dbReference>
<name>A0ABT1ZW62_9BURK</name>
<dbReference type="Proteomes" id="UP001204151">
    <property type="component" value="Unassembled WGS sequence"/>
</dbReference>
<keyword evidence="1" id="KW-0732">Signal</keyword>
<comment type="caution">
    <text evidence="3">The sequence shown here is derived from an EMBL/GenBank/DDBJ whole genome shotgun (WGS) entry which is preliminary data.</text>
</comment>
<evidence type="ECO:0000256" key="1">
    <source>
        <dbReference type="SAM" id="SignalP"/>
    </source>
</evidence>
<protein>
    <submittedName>
        <fullName evidence="3">CCXG family PEP-CTERM protein</fullName>
    </submittedName>
</protein>
<feature type="chain" id="PRO_5045878279" evidence="1">
    <location>
        <begin position="22"/>
        <end position="216"/>
    </location>
</feature>
<reference evidence="3 4" key="1">
    <citation type="submission" date="2022-08" db="EMBL/GenBank/DDBJ databases">
        <title>Reclassification of Massilia species as members of the genera Telluria, Duganella, Pseudoduganella, Mokoshia gen. nov. and Zemynaea gen. nov. using orthogonal and non-orthogonal genome-based approaches.</title>
        <authorList>
            <person name="Bowman J.P."/>
        </authorList>
    </citation>
    <scope>NUCLEOTIDE SEQUENCE [LARGE SCALE GENOMIC DNA]</scope>
    <source>
        <strain evidence="3 4">JCM 31316</strain>
    </source>
</reference>
<proteinExistence type="predicted"/>
<dbReference type="Pfam" id="PF07589">
    <property type="entry name" value="PEP-CTERM"/>
    <property type="match status" value="1"/>
</dbReference>
<accession>A0ABT1ZW62</accession>
<evidence type="ECO:0000259" key="2">
    <source>
        <dbReference type="Pfam" id="PF07589"/>
    </source>
</evidence>